<name>A0A7J7WLH1_PIPKU</name>
<dbReference type="Proteomes" id="UP000558488">
    <property type="component" value="Unassembled WGS sequence"/>
</dbReference>
<evidence type="ECO:0000256" key="1">
    <source>
        <dbReference type="SAM" id="MobiDB-lite"/>
    </source>
</evidence>
<feature type="region of interest" description="Disordered" evidence="1">
    <location>
        <begin position="84"/>
        <end position="163"/>
    </location>
</feature>
<proteinExistence type="predicted"/>
<evidence type="ECO:0000313" key="2">
    <source>
        <dbReference type="EMBL" id="KAF6338222.1"/>
    </source>
</evidence>
<sequence length="163" mass="18055">MAHSTGCMAGADHQGADPQRRSCQAVVTHPEPERADQTGQSWIPRAPRFHLPWCVKLLLRHCRPRIWFIPHLGLRSSPCPRATLQSALSHSGTPQRMWESRFRSDPRRTARETPPSGGTPLTLRTPPHGAQPAGEWPREVGSRACRPVSPSPAPPATAQDRLH</sequence>
<dbReference type="AlphaFoldDB" id="A0A7J7WLH1"/>
<keyword evidence="3" id="KW-1185">Reference proteome</keyword>
<reference evidence="2 3" key="1">
    <citation type="journal article" date="2020" name="Nature">
        <title>Six reference-quality genomes reveal evolution of bat adaptations.</title>
        <authorList>
            <person name="Jebb D."/>
            <person name="Huang Z."/>
            <person name="Pippel M."/>
            <person name="Hughes G.M."/>
            <person name="Lavrichenko K."/>
            <person name="Devanna P."/>
            <person name="Winkler S."/>
            <person name="Jermiin L.S."/>
            <person name="Skirmuntt E.C."/>
            <person name="Katzourakis A."/>
            <person name="Burkitt-Gray L."/>
            <person name="Ray D.A."/>
            <person name="Sullivan K.A.M."/>
            <person name="Roscito J.G."/>
            <person name="Kirilenko B.M."/>
            <person name="Davalos L.M."/>
            <person name="Corthals A.P."/>
            <person name="Power M.L."/>
            <person name="Jones G."/>
            <person name="Ransome R.D."/>
            <person name="Dechmann D.K.N."/>
            <person name="Locatelli A.G."/>
            <person name="Puechmaille S.J."/>
            <person name="Fedrigo O."/>
            <person name="Jarvis E.D."/>
            <person name="Hiller M."/>
            <person name="Vernes S.C."/>
            <person name="Myers E.W."/>
            <person name="Teeling E.C."/>
        </authorList>
    </citation>
    <scope>NUCLEOTIDE SEQUENCE [LARGE SCALE GENOMIC DNA]</scope>
    <source>
        <strain evidence="2">MPipKuh1</strain>
        <tissue evidence="2">Flight muscle</tissue>
    </source>
</reference>
<organism evidence="2 3">
    <name type="scientific">Pipistrellus kuhlii</name>
    <name type="common">Kuhl's pipistrelle</name>
    <dbReference type="NCBI Taxonomy" id="59472"/>
    <lineage>
        <taxon>Eukaryota</taxon>
        <taxon>Metazoa</taxon>
        <taxon>Chordata</taxon>
        <taxon>Craniata</taxon>
        <taxon>Vertebrata</taxon>
        <taxon>Euteleostomi</taxon>
        <taxon>Mammalia</taxon>
        <taxon>Eutheria</taxon>
        <taxon>Laurasiatheria</taxon>
        <taxon>Chiroptera</taxon>
        <taxon>Yangochiroptera</taxon>
        <taxon>Vespertilionidae</taxon>
        <taxon>Pipistrellus</taxon>
    </lineage>
</organism>
<feature type="compositionally biased region" description="Polar residues" evidence="1">
    <location>
        <begin position="84"/>
        <end position="94"/>
    </location>
</feature>
<dbReference type="EMBL" id="JACAGB010000010">
    <property type="protein sequence ID" value="KAF6338222.1"/>
    <property type="molecule type" value="Genomic_DNA"/>
</dbReference>
<protein>
    <submittedName>
        <fullName evidence="2">Uncharacterized protein</fullName>
    </submittedName>
</protein>
<feature type="region of interest" description="Disordered" evidence="1">
    <location>
        <begin position="1"/>
        <end position="24"/>
    </location>
</feature>
<accession>A0A7J7WLH1</accession>
<feature type="compositionally biased region" description="Basic and acidic residues" evidence="1">
    <location>
        <begin position="98"/>
        <end position="111"/>
    </location>
</feature>
<evidence type="ECO:0000313" key="3">
    <source>
        <dbReference type="Proteomes" id="UP000558488"/>
    </source>
</evidence>
<comment type="caution">
    <text evidence="2">The sequence shown here is derived from an EMBL/GenBank/DDBJ whole genome shotgun (WGS) entry which is preliminary data.</text>
</comment>
<gene>
    <name evidence="2" type="ORF">mPipKuh1_007947</name>
</gene>